<proteinExistence type="inferred from homology"/>
<dbReference type="AlphaFoldDB" id="A0A9Q0L4W8"/>
<dbReference type="GO" id="GO:0006886">
    <property type="term" value="P:intracellular protein transport"/>
    <property type="evidence" value="ECO:0007669"/>
    <property type="project" value="InterPro"/>
</dbReference>
<comment type="subcellular location">
    <subcellularLocation>
        <location evidence="1">Mitochondrion outer membrane</location>
        <topology evidence="1">Single-pass membrane protein</topology>
    </subcellularLocation>
</comment>
<dbReference type="EMBL" id="JAPDFW010000147">
    <property type="protein sequence ID" value="KAJ5066272.1"/>
    <property type="molecule type" value="Genomic_DNA"/>
</dbReference>
<gene>
    <name evidence="12" type="ORF">M0811_03605</name>
</gene>
<evidence type="ECO:0000256" key="10">
    <source>
        <dbReference type="ARBA" id="ARBA00023136"/>
    </source>
</evidence>
<evidence type="ECO:0000256" key="2">
    <source>
        <dbReference type="ARBA" id="ARBA00009874"/>
    </source>
</evidence>
<keyword evidence="11 12" id="KW-0675">Receptor</keyword>
<accession>A0A9Q0L4W8</accession>
<keyword evidence="3" id="KW-0813">Transport</keyword>
<keyword evidence="13" id="KW-1185">Reference proteome</keyword>
<evidence type="ECO:0000256" key="1">
    <source>
        <dbReference type="ARBA" id="ARBA00004572"/>
    </source>
</evidence>
<keyword evidence="6" id="KW-0653">Protein transport</keyword>
<evidence type="ECO:0000256" key="6">
    <source>
        <dbReference type="ARBA" id="ARBA00022927"/>
    </source>
</evidence>
<dbReference type="CDD" id="cd22884">
    <property type="entry name" value="TOM22"/>
    <property type="match status" value="1"/>
</dbReference>
<dbReference type="Proteomes" id="UP001149090">
    <property type="component" value="Unassembled WGS sequence"/>
</dbReference>
<evidence type="ECO:0000256" key="8">
    <source>
        <dbReference type="ARBA" id="ARBA00023010"/>
    </source>
</evidence>
<name>A0A9Q0L4W8_ANAIG</name>
<evidence type="ECO:0000313" key="13">
    <source>
        <dbReference type="Proteomes" id="UP001149090"/>
    </source>
</evidence>
<evidence type="ECO:0000256" key="4">
    <source>
        <dbReference type="ARBA" id="ARBA00022692"/>
    </source>
</evidence>
<keyword evidence="5" id="KW-1000">Mitochondrion outer membrane</keyword>
<comment type="caution">
    <text evidence="12">The sequence shown here is derived from an EMBL/GenBank/DDBJ whole genome shotgun (WGS) entry which is preliminary data.</text>
</comment>
<keyword evidence="9" id="KW-0496">Mitochondrion</keyword>
<reference evidence="12" key="1">
    <citation type="submission" date="2022-10" db="EMBL/GenBank/DDBJ databases">
        <title>Novel sulphate-reducing endosymbionts in the free-living metamonad Anaeramoeba.</title>
        <authorList>
            <person name="Jerlstrom-Hultqvist J."/>
            <person name="Cepicka I."/>
            <person name="Gallot-Lavallee L."/>
            <person name="Salas-Leiva D."/>
            <person name="Curtis B.A."/>
            <person name="Zahonova K."/>
            <person name="Pipaliya S."/>
            <person name="Dacks J."/>
            <person name="Roger A.J."/>
        </authorList>
    </citation>
    <scope>NUCLEOTIDE SEQUENCE</scope>
    <source>
        <strain evidence="12">BMAN</strain>
    </source>
</reference>
<protein>
    <submittedName>
        <fullName evidence="12">Import receptor subunit tom22</fullName>
    </submittedName>
</protein>
<keyword evidence="10" id="KW-0472">Membrane</keyword>
<evidence type="ECO:0000256" key="9">
    <source>
        <dbReference type="ARBA" id="ARBA00023128"/>
    </source>
</evidence>
<keyword evidence="4" id="KW-0812">Transmembrane</keyword>
<sequence length="108" mass="11934">MSKLELEEETTQKTIFEEISDFIPQNIRNKASQITTSAKSYISSGFSKIKQLSWVGLTGTIVLVLPLGVAIATEQQLQELDSIEAQRLGVDKSQIDSTAGQSFRPLFN</sequence>
<dbReference type="Pfam" id="PF04281">
    <property type="entry name" value="Tom22"/>
    <property type="match status" value="1"/>
</dbReference>
<evidence type="ECO:0000256" key="7">
    <source>
        <dbReference type="ARBA" id="ARBA00022989"/>
    </source>
</evidence>
<keyword evidence="7" id="KW-1133">Transmembrane helix</keyword>
<evidence type="ECO:0000256" key="5">
    <source>
        <dbReference type="ARBA" id="ARBA00022787"/>
    </source>
</evidence>
<organism evidence="12 13">
    <name type="scientific">Anaeramoeba ignava</name>
    <name type="common">Anaerobic marine amoeba</name>
    <dbReference type="NCBI Taxonomy" id="1746090"/>
    <lineage>
        <taxon>Eukaryota</taxon>
        <taxon>Metamonada</taxon>
        <taxon>Anaeramoebidae</taxon>
        <taxon>Anaeramoeba</taxon>
    </lineage>
</organism>
<dbReference type="OrthoDB" id="10016939at2759"/>
<evidence type="ECO:0000256" key="11">
    <source>
        <dbReference type="ARBA" id="ARBA00023170"/>
    </source>
</evidence>
<evidence type="ECO:0000313" key="12">
    <source>
        <dbReference type="EMBL" id="KAJ5066272.1"/>
    </source>
</evidence>
<comment type="similarity">
    <text evidence="2">Belongs to the Tom22 family.</text>
</comment>
<dbReference type="InterPro" id="IPR005683">
    <property type="entry name" value="Tom22"/>
</dbReference>
<evidence type="ECO:0000256" key="3">
    <source>
        <dbReference type="ARBA" id="ARBA00022448"/>
    </source>
</evidence>
<dbReference type="GO" id="GO:0005741">
    <property type="term" value="C:mitochondrial outer membrane"/>
    <property type="evidence" value="ECO:0007669"/>
    <property type="project" value="UniProtKB-SubCell"/>
</dbReference>
<keyword evidence="8" id="KW-0811">Translocation</keyword>